<gene>
    <name evidence="2" type="primary">LOC109474773</name>
</gene>
<dbReference type="KEGG" id="bbel:109474773"/>
<dbReference type="GeneID" id="109474773"/>
<dbReference type="AlphaFoldDB" id="A0A6P4Z9U1"/>
<evidence type="ECO:0000313" key="2">
    <source>
        <dbReference type="RefSeq" id="XP_019630694.1"/>
    </source>
</evidence>
<accession>A0A6P4Z9U1</accession>
<reference evidence="2" key="1">
    <citation type="submission" date="2025-08" db="UniProtKB">
        <authorList>
            <consortium name="RefSeq"/>
        </authorList>
    </citation>
    <scope>IDENTIFICATION</scope>
    <source>
        <tissue evidence="2">Gonad</tissue>
    </source>
</reference>
<protein>
    <submittedName>
        <fullName evidence="2">Uncharacterized protein LOC109474773</fullName>
    </submittedName>
</protein>
<organism evidence="1 2">
    <name type="scientific">Branchiostoma belcheri</name>
    <name type="common">Amphioxus</name>
    <dbReference type="NCBI Taxonomy" id="7741"/>
    <lineage>
        <taxon>Eukaryota</taxon>
        <taxon>Metazoa</taxon>
        <taxon>Chordata</taxon>
        <taxon>Cephalochordata</taxon>
        <taxon>Leptocardii</taxon>
        <taxon>Amphioxiformes</taxon>
        <taxon>Branchiostomatidae</taxon>
        <taxon>Branchiostoma</taxon>
    </lineage>
</organism>
<dbReference type="RefSeq" id="XP_019630694.1">
    <property type="nucleotide sequence ID" value="XM_019775135.1"/>
</dbReference>
<sequence>MAIILSPHTNHMESQNRGHILKGLMLEVPTYSFLGIKNFYKILWIHVEHGLVTIDTTTTLSEVHKLKEDHLRRPPHTHNSTAANIVQAEHESETPTEGAGGPRTTCCYRFQVDGCPFSTDHTAASGIVLMHACKFCTRHRPGVDAGHPAKFCPFNRDSGRQGSHSPVQYSLS</sequence>
<dbReference type="OrthoDB" id="10073088at2759"/>
<proteinExistence type="predicted"/>
<dbReference type="Proteomes" id="UP000515135">
    <property type="component" value="Unplaced"/>
</dbReference>
<name>A0A6P4Z9U1_BRABE</name>
<evidence type="ECO:0000313" key="1">
    <source>
        <dbReference type="Proteomes" id="UP000515135"/>
    </source>
</evidence>
<keyword evidence="1" id="KW-1185">Reference proteome</keyword>